<gene>
    <name evidence="2" type="ORF">N7472_005213</name>
</gene>
<dbReference type="EMBL" id="JAPQKP010000003">
    <property type="protein sequence ID" value="KAJ5200009.1"/>
    <property type="molecule type" value="Genomic_DNA"/>
</dbReference>
<dbReference type="InterPro" id="IPR000719">
    <property type="entry name" value="Prot_kinase_dom"/>
</dbReference>
<evidence type="ECO:0000313" key="3">
    <source>
        <dbReference type="Proteomes" id="UP001150879"/>
    </source>
</evidence>
<feature type="domain" description="Protein kinase" evidence="1">
    <location>
        <begin position="89"/>
        <end position="310"/>
    </location>
</feature>
<evidence type="ECO:0000313" key="2">
    <source>
        <dbReference type="EMBL" id="KAJ5200009.1"/>
    </source>
</evidence>
<reference evidence="2" key="2">
    <citation type="journal article" date="2023" name="IMA Fungus">
        <title>Comparative genomic study of the Penicillium genus elucidates a diverse pangenome and 15 lateral gene transfer events.</title>
        <authorList>
            <person name="Petersen C."/>
            <person name="Sorensen T."/>
            <person name="Nielsen M.R."/>
            <person name="Sondergaard T.E."/>
            <person name="Sorensen J.L."/>
            <person name="Fitzpatrick D.A."/>
            <person name="Frisvad J.C."/>
            <person name="Nielsen K.L."/>
        </authorList>
    </citation>
    <scope>NUCLEOTIDE SEQUENCE</scope>
    <source>
        <strain evidence="2">IBT 16849</strain>
    </source>
</reference>
<dbReference type="Proteomes" id="UP001150879">
    <property type="component" value="Unassembled WGS sequence"/>
</dbReference>
<comment type="caution">
    <text evidence="2">The sequence shown here is derived from an EMBL/GenBank/DDBJ whole genome shotgun (WGS) entry which is preliminary data.</text>
</comment>
<name>A0A9W9JNA5_9EURO</name>
<organism evidence="2 3">
    <name type="scientific">Penicillium cf. griseofulvum</name>
    <dbReference type="NCBI Taxonomy" id="2972120"/>
    <lineage>
        <taxon>Eukaryota</taxon>
        <taxon>Fungi</taxon>
        <taxon>Dikarya</taxon>
        <taxon>Ascomycota</taxon>
        <taxon>Pezizomycotina</taxon>
        <taxon>Eurotiomycetes</taxon>
        <taxon>Eurotiomycetidae</taxon>
        <taxon>Eurotiales</taxon>
        <taxon>Aspergillaceae</taxon>
        <taxon>Penicillium</taxon>
    </lineage>
</organism>
<dbReference type="SUPFAM" id="SSF56112">
    <property type="entry name" value="Protein kinase-like (PK-like)"/>
    <property type="match status" value="1"/>
</dbReference>
<reference evidence="2" key="1">
    <citation type="submission" date="2022-11" db="EMBL/GenBank/DDBJ databases">
        <authorList>
            <person name="Petersen C."/>
        </authorList>
    </citation>
    <scope>NUCLEOTIDE SEQUENCE</scope>
    <source>
        <strain evidence="2">IBT 16849</strain>
    </source>
</reference>
<sequence>MDRQENQCPYVVGNTIKLHLKIKDNEVLTDARIIKLFEPFTLSSVMVVRIACSDLALEGDMALKLFDRRFATQLRKDEKLRPWTSDIESDYHQFVLDGSASQFITELNNNGDIAQQGETWNSSQDEAYLHDHLSDLYETEVQVYDTLRDMQGNDIPQLLACVTIPVCSLAEMQPASQYIDVSGILLEYIEGFPLTDIADHTPRECWQSICEEAIQILHRMGDHGILNEDVKTRSFIVKKDTRAESGYKVVMIDFALCNFRKDYADNVDWSEAKAIQDEEGAVGLIMQDRLEGGFVYRRSNRYKKPADYYE</sequence>
<dbReference type="InterPro" id="IPR011009">
    <property type="entry name" value="Kinase-like_dom_sf"/>
</dbReference>
<protein>
    <recommendedName>
        <fullName evidence="1">Protein kinase domain-containing protein</fullName>
    </recommendedName>
</protein>
<dbReference type="GO" id="GO:0005524">
    <property type="term" value="F:ATP binding"/>
    <property type="evidence" value="ECO:0007669"/>
    <property type="project" value="InterPro"/>
</dbReference>
<evidence type="ECO:0000259" key="1">
    <source>
        <dbReference type="PROSITE" id="PS50011"/>
    </source>
</evidence>
<dbReference type="AlphaFoldDB" id="A0A9W9JNA5"/>
<keyword evidence="3" id="KW-1185">Reference proteome</keyword>
<dbReference type="PROSITE" id="PS50011">
    <property type="entry name" value="PROTEIN_KINASE_DOM"/>
    <property type="match status" value="1"/>
</dbReference>
<accession>A0A9W9JNA5</accession>
<dbReference type="OrthoDB" id="5134445at2759"/>
<proteinExistence type="predicted"/>
<dbReference type="GO" id="GO:0004672">
    <property type="term" value="F:protein kinase activity"/>
    <property type="evidence" value="ECO:0007669"/>
    <property type="project" value="InterPro"/>
</dbReference>